<reference evidence="1 2" key="1">
    <citation type="submission" date="2019-07" db="EMBL/GenBank/DDBJ databases">
        <title>Whole genome shotgun sequence of Myxococcus virescens NBRC 100334.</title>
        <authorList>
            <person name="Hosoyama A."/>
            <person name="Uohara A."/>
            <person name="Ohji S."/>
            <person name="Ichikawa N."/>
        </authorList>
    </citation>
    <scope>NUCLEOTIDE SEQUENCE [LARGE SCALE GENOMIC DNA]</scope>
    <source>
        <strain evidence="1 2">NBRC 100334</strain>
    </source>
</reference>
<protein>
    <recommendedName>
        <fullName evidence="3">Methyltransferase domain-containing protein</fullName>
    </recommendedName>
</protein>
<dbReference type="PANTHER" id="PTHR42912">
    <property type="entry name" value="METHYLTRANSFERASE"/>
    <property type="match status" value="1"/>
</dbReference>
<dbReference type="CDD" id="cd02440">
    <property type="entry name" value="AdoMet_MTases"/>
    <property type="match status" value="1"/>
</dbReference>
<dbReference type="Pfam" id="PF13489">
    <property type="entry name" value="Methyltransf_23"/>
    <property type="match status" value="1"/>
</dbReference>
<sequence>MGLRRGLLRLMSDLLEQALLRYDGLPVAERFHVHARAFSAPLLAMAARTPVGAVADIGCGHGLLSALLALEDPGRTVHGVDPDSRKVAWARRALAGQPNVRVEEGTVEETLARGALGRFDAAVVCDVLYLLPESKWAGFLSTVRGLLKPGGRLLLKEVEGDGSWKHRKALAQEWVMVSLLGRTKASGGMALKPRAEMTRYLKDAGFAVRDVVDLGQGYTTPHVLYVAENSVP</sequence>
<name>A0A511HHA5_9BACT</name>
<dbReference type="Proteomes" id="UP000321224">
    <property type="component" value="Unassembled WGS sequence"/>
</dbReference>
<organism evidence="1 2">
    <name type="scientific">Myxococcus virescens</name>
    <dbReference type="NCBI Taxonomy" id="83456"/>
    <lineage>
        <taxon>Bacteria</taxon>
        <taxon>Pseudomonadati</taxon>
        <taxon>Myxococcota</taxon>
        <taxon>Myxococcia</taxon>
        <taxon>Myxococcales</taxon>
        <taxon>Cystobacterineae</taxon>
        <taxon>Myxococcaceae</taxon>
        <taxon>Myxococcus</taxon>
    </lineage>
</organism>
<accession>A0A511HHA5</accession>
<dbReference type="PANTHER" id="PTHR42912:SF93">
    <property type="entry name" value="N6-ADENOSINE-METHYLTRANSFERASE TMT1A"/>
    <property type="match status" value="1"/>
</dbReference>
<dbReference type="AlphaFoldDB" id="A0A511HHA5"/>
<dbReference type="InterPro" id="IPR050508">
    <property type="entry name" value="Methyltransf_Superfamily"/>
</dbReference>
<evidence type="ECO:0008006" key="3">
    <source>
        <dbReference type="Google" id="ProtNLM"/>
    </source>
</evidence>
<comment type="caution">
    <text evidence="1">The sequence shown here is derived from an EMBL/GenBank/DDBJ whole genome shotgun (WGS) entry which is preliminary data.</text>
</comment>
<dbReference type="GO" id="GO:0008168">
    <property type="term" value="F:methyltransferase activity"/>
    <property type="evidence" value="ECO:0007669"/>
    <property type="project" value="TreeGrafter"/>
</dbReference>
<dbReference type="InterPro" id="IPR029063">
    <property type="entry name" value="SAM-dependent_MTases_sf"/>
</dbReference>
<gene>
    <name evidence="1" type="ORF">MVI01_47440</name>
</gene>
<dbReference type="EMBL" id="BJVY01000029">
    <property type="protein sequence ID" value="GEL72960.1"/>
    <property type="molecule type" value="Genomic_DNA"/>
</dbReference>
<dbReference type="Gene3D" id="3.40.50.150">
    <property type="entry name" value="Vaccinia Virus protein VP39"/>
    <property type="match status" value="1"/>
</dbReference>
<evidence type="ECO:0000313" key="1">
    <source>
        <dbReference type="EMBL" id="GEL72960.1"/>
    </source>
</evidence>
<dbReference type="SUPFAM" id="SSF53335">
    <property type="entry name" value="S-adenosyl-L-methionine-dependent methyltransferases"/>
    <property type="match status" value="1"/>
</dbReference>
<proteinExistence type="predicted"/>
<evidence type="ECO:0000313" key="2">
    <source>
        <dbReference type="Proteomes" id="UP000321224"/>
    </source>
</evidence>